<dbReference type="Pfam" id="PF21530">
    <property type="entry name" value="Pif1_2B_dom"/>
    <property type="match status" value="1"/>
</dbReference>
<dbReference type="AlphaFoldDB" id="Q2H3E6"/>
<keyword evidence="1" id="KW-0227">DNA damage</keyword>
<dbReference type="GeneID" id="4391328"/>
<evidence type="ECO:0000259" key="3">
    <source>
        <dbReference type="Pfam" id="PF05970"/>
    </source>
</evidence>
<reference evidence="7" key="1">
    <citation type="journal article" date="2015" name="Genome Announc.">
        <title>Draft genome sequence of the cellulolytic fungus Chaetomium globosum.</title>
        <authorList>
            <person name="Cuomo C.A."/>
            <person name="Untereiner W.A."/>
            <person name="Ma L.-J."/>
            <person name="Grabherr M."/>
            <person name="Birren B.W."/>
        </authorList>
    </citation>
    <scope>NUCLEOTIDE SEQUENCE [LARGE SCALE GENOMIC DNA]</scope>
    <source>
        <strain evidence="7">ATCC 6205 / CBS 148.51 / DSM 1962 / NBRC 6347 / NRRL 1970</strain>
    </source>
</reference>
<feature type="compositionally biased region" description="Low complexity" evidence="2">
    <location>
        <begin position="103"/>
        <end position="112"/>
    </location>
</feature>
<evidence type="ECO:0000256" key="1">
    <source>
        <dbReference type="RuleBase" id="RU363044"/>
    </source>
</evidence>
<feature type="compositionally biased region" description="Polar residues" evidence="2">
    <location>
        <begin position="41"/>
        <end position="52"/>
    </location>
</feature>
<accession>Q2H3E6</accession>
<dbReference type="InterPro" id="IPR046797">
    <property type="entry name" value="PDDEXK_12"/>
</dbReference>
<dbReference type="GO" id="GO:0005524">
    <property type="term" value="F:ATP binding"/>
    <property type="evidence" value="ECO:0007669"/>
    <property type="project" value="UniProtKB-KW"/>
</dbReference>
<protein>
    <recommendedName>
        <fullName evidence="1">ATP-dependent DNA helicase</fullName>
        <ecNumber evidence="1">5.6.2.3</ecNumber>
    </recommendedName>
</protein>
<evidence type="ECO:0000259" key="5">
    <source>
        <dbReference type="Pfam" id="PF21530"/>
    </source>
</evidence>
<comment type="cofactor">
    <cofactor evidence="1">
        <name>Mg(2+)</name>
        <dbReference type="ChEBI" id="CHEBI:18420"/>
    </cofactor>
</comment>
<dbReference type="Gene3D" id="3.40.50.300">
    <property type="entry name" value="P-loop containing nucleotide triphosphate hydrolases"/>
    <property type="match status" value="2"/>
</dbReference>
<dbReference type="InterPro" id="IPR051055">
    <property type="entry name" value="PIF1_helicase"/>
</dbReference>
<organism evidence="6 7">
    <name type="scientific">Chaetomium globosum (strain ATCC 6205 / CBS 148.51 / DSM 1962 / NBRC 6347 / NRRL 1970)</name>
    <name type="common">Soil fungus</name>
    <dbReference type="NCBI Taxonomy" id="306901"/>
    <lineage>
        <taxon>Eukaryota</taxon>
        <taxon>Fungi</taxon>
        <taxon>Dikarya</taxon>
        <taxon>Ascomycota</taxon>
        <taxon>Pezizomycotina</taxon>
        <taxon>Sordariomycetes</taxon>
        <taxon>Sordariomycetidae</taxon>
        <taxon>Sordariales</taxon>
        <taxon>Chaetomiaceae</taxon>
        <taxon>Chaetomium</taxon>
    </lineage>
</organism>
<comment type="catalytic activity">
    <reaction evidence="1">
        <text>ATP + H2O = ADP + phosphate + H(+)</text>
        <dbReference type="Rhea" id="RHEA:13065"/>
        <dbReference type="ChEBI" id="CHEBI:15377"/>
        <dbReference type="ChEBI" id="CHEBI:15378"/>
        <dbReference type="ChEBI" id="CHEBI:30616"/>
        <dbReference type="ChEBI" id="CHEBI:43474"/>
        <dbReference type="ChEBI" id="CHEBI:456216"/>
        <dbReference type="EC" id="5.6.2.3"/>
    </reaction>
</comment>
<keyword evidence="1" id="KW-0067">ATP-binding</keyword>
<dbReference type="HOGENOM" id="CLU_289670_0_0_1"/>
<keyword evidence="1" id="KW-0233">DNA recombination</keyword>
<dbReference type="OrthoDB" id="4579964at2759"/>
<feature type="region of interest" description="Disordered" evidence="2">
    <location>
        <begin position="13"/>
        <end position="132"/>
    </location>
</feature>
<dbReference type="GO" id="GO:0016887">
    <property type="term" value="F:ATP hydrolysis activity"/>
    <property type="evidence" value="ECO:0007669"/>
    <property type="project" value="RHEA"/>
</dbReference>
<dbReference type="RefSeq" id="XP_001222914.1">
    <property type="nucleotide sequence ID" value="XM_001222913.1"/>
</dbReference>
<keyword evidence="1" id="KW-0347">Helicase</keyword>
<dbReference type="PANTHER" id="PTHR47642">
    <property type="entry name" value="ATP-DEPENDENT DNA HELICASE"/>
    <property type="match status" value="1"/>
</dbReference>
<keyword evidence="1" id="KW-0547">Nucleotide-binding</keyword>
<dbReference type="Proteomes" id="UP000001056">
    <property type="component" value="Unassembled WGS sequence"/>
</dbReference>
<feature type="compositionally biased region" description="Basic and acidic residues" evidence="2">
    <location>
        <begin position="60"/>
        <end position="72"/>
    </location>
</feature>
<gene>
    <name evidence="6" type="ORF">CHGG_06819</name>
</gene>
<evidence type="ECO:0000313" key="6">
    <source>
        <dbReference type="EMBL" id="EAQ90200.1"/>
    </source>
</evidence>
<feature type="compositionally biased region" description="Polar residues" evidence="2">
    <location>
        <begin position="81"/>
        <end position="94"/>
    </location>
</feature>
<keyword evidence="1" id="KW-0234">DNA repair</keyword>
<dbReference type="GO" id="GO:0006310">
    <property type="term" value="P:DNA recombination"/>
    <property type="evidence" value="ECO:0007669"/>
    <property type="project" value="UniProtKB-KW"/>
</dbReference>
<dbReference type="GO" id="GO:0000723">
    <property type="term" value="P:telomere maintenance"/>
    <property type="evidence" value="ECO:0007669"/>
    <property type="project" value="InterPro"/>
</dbReference>
<feature type="domain" description="DNA helicase Pif1-like DEAD-box helicase" evidence="3">
    <location>
        <begin position="612"/>
        <end position="781"/>
    </location>
</feature>
<dbReference type="InterPro" id="IPR049163">
    <property type="entry name" value="Pif1-like_2B_dom"/>
</dbReference>
<dbReference type="Pfam" id="PF05970">
    <property type="entry name" value="PIF1"/>
    <property type="match status" value="1"/>
</dbReference>
<dbReference type="InterPro" id="IPR027417">
    <property type="entry name" value="P-loop_NTPase"/>
</dbReference>
<keyword evidence="7" id="KW-1185">Reference proteome</keyword>
<keyword evidence="1" id="KW-0378">Hydrolase</keyword>
<dbReference type="EC" id="5.6.2.3" evidence="1"/>
<dbReference type="VEuPathDB" id="FungiDB:CHGG_06819"/>
<feature type="domain" description="DNA helicase Pif1-like 2B" evidence="5">
    <location>
        <begin position="908"/>
        <end position="940"/>
    </location>
</feature>
<dbReference type="eggNOG" id="KOG0987">
    <property type="taxonomic scope" value="Eukaryota"/>
</dbReference>
<name>Q2H3E6_CHAGB</name>
<dbReference type="CDD" id="cd18809">
    <property type="entry name" value="SF1_C_RecD"/>
    <property type="match status" value="1"/>
</dbReference>
<dbReference type="InParanoid" id="Q2H3E6"/>
<comment type="similarity">
    <text evidence="1">Belongs to the helicase family.</text>
</comment>
<dbReference type="Pfam" id="PF20516">
    <property type="entry name" value="PDDEXK_12"/>
    <property type="match status" value="1"/>
</dbReference>
<sequence length="1058" mass="117735">MSNNPAIYHWLSSLPDCHEGHCGETTSVKHKPKRTRGEMTTPPSSTARTGSLSPGPKKRKIDDSRPDSHGPDPDPDATPRSGRSQRPSVTTLSMRTAFPPPSDSSAASAVSSRQDRSSRSSRRSASPVKNITGLQRLDKPVLFDSLDDNAGLIQLPEDVRELYYNIFAATKYQSGIYPAEIRTEIEALYTGHPPPDSVYRKPGGGNDQDGIGQEEEHFFDYLPVSALFSGTAEGATSQARIAHAEFYKVRAIKDRARECLALRRAEAAWNTKVHEPLLELALSRRHTSVICENATSARILPCFLPCLITGEVAEGKMVDFVLAPNLGSESELDIAIQNKLVELAKQMRSSGLISARLCVNQTDYPPLMRSPAAVTMETKVAGASLEEGRLQLGVWIAAWHRRMEMLGVGGGKSGPQLPTLPLILTHDHEWSLYFAVDRLDKIEIFGPMQIGMTDNLPNIYQLLTVLGFLGAWIDTTFRTWVINAFQQWLNIEEDGTGGKRLTARLLYYYPRYKPVRSHQQYSDFCRVKLLLNHPHRQSEQLLEVDLGLDNKGLGLPLPEEDEFERGEDAGDITLEDWQEVARLVPDLQLPHNLPEERVPRVKVPGRDMETLQQRQVYDTVMRHYRAKNENRQPPPLRLQIDGGGGTGKSYMVKVISSHLQAEAASYGRVSPIVRAAPTGVASNQIGGQTLHSMLRLPVDGNYRSLSETPTTLNALQRRFRGIHYLVIDEKSMLGLKTLAWIDQPLREVFPENRDEFFGGLSVILIGDFFQLPRVLNKPLYSTRDDLKGIEIVGRNAYLSFDKSVFLTTIQRQQGEDQAPFRRALEELRKADVSVPSWELLASRCSVKLSPEEVDSFADTLRIYPTKTQVVEYNHQHMLGLDSPAIQVEAKHEGVGAEKVESSNAGNLAKRLPLCVGCRVMLTRNLWADVGLVNGAQGTVYDISWKEGTDDFMVGANSCSREQFPLLVSYAITVHKSQGITLDKVVCDISAPEFASGLSYVAVSRVKTLRGLMFERPFERSRIYRETPSPAMGLKLSDHATRQLQALDAVAGEVPSESN</sequence>
<dbReference type="InterPro" id="IPR010285">
    <property type="entry name" value="DNA_helicase_pif1-like_DEAD"/>
</dbReference>
<evidence type="ECO:0000256" key="2">
    <source>
        <dbReference type="SAM" id="MobiDB-lite"/>
    </source>
</evidence>
<dbReference type="GO" id="GO:0006281">
    <property type="term" value="P:DNA repair"/>
    <property type="evidence" value="ECO:0007669"/>
    <property type="project" value="UniProtKB-KW"/>
</dbReference>
<evidence type="ECO:0000259" key="4">
    <source>
        <dbReference type="Pfam" id="PF20516"/>
    </source>
</evidence>
<dbReference type="GO" id="GO:0043139">
    <property type="term" value="F:5'-3' DNA helicase activity"/>
    <property type="evidence" value="ECO:0007669"/>
    <property type="project" value="UniProtKB-EC"/>
</dbReference>
<dbReference type="SUPFAM" id="SSF52540">
    <property type="entry name" value="P-loop containing nucleoside triphosphate hydrolases"/>
    <property type="match status" value="2"/>
</dbReference>
<dbReference type="PANTHER" id="PTHR47642:SF6">
    <property type="entry name" value="ATP-DEPENDENT DNA HELICASE"/>
    <property type="match status" value="1"/>
</dbReference>
<evidence type="ECO:0000313" key="7">
    <source>
        <dbReference type="Proteomes" id="UP000001056"/>
    </source>
</evidence>
<feature type="domain" description="PD-(D/E)XK nuclease-like" evidence="4">
    <location>
        <begin position="237"/>
        <end position="478"/>
    </location>
</feature>
<proteinExistence type="inferred from homology"/>
<dbReference type="EMBL" id="CH408031">
    <property type="protein sequence ID" value="EAQ90200.1"/>
    <property type="molecule type" value="Genomic_DNA"/>
</dbReference>